<protein>
    <recommendedName>
        <fullName evidence="5">Protein kinase domain-containing protein</fullName>
    </recommendedName>
</protein>
<gene>
    <name evidence="6" type="ORF">DXG03_002815</name>
</gene>
<sequence>MAPTASAAFLPRGAYAHNSSGSDEHHGDDEDEDDSTDVQSLSASICTEYVSVSPAAMFLSAFTSPKVTAPLPDAEGHEVSGYTLGRIVGYGAFSTIRLAHPPSGDEVAVKIVRRSDHFKQGNASLARKRIKREAAVWSEFSHEHILPLFSAVHTSYADYFFTLYCPAGSLFDILKRDGDPALPQDDVGMMFRQVVRGLRYLHEVVSFVHRDIKLENVLVDESGVCRIGDFGMTRKIGEPDAEEDALAQEHDRADPFPVGQASVHRAVSLAISGSKNQPRQSLHQQIARHRNSTSSVHPSVAPVKFQPGSLPYAAPELLLPQAGNLLPQPAQDIWALGVLLYALLMGRLPFADSFEPRLHMKILNGKYGVITPTVTNLNSRHRTSQLGDYEVPPGIGRGAERVLQGCLDRSDTSRWTIAMVDEVAWGIGWGTEGDDVTPADSDEEFQEFQNHARQSREPSSSRCEGTIPEDPECPEWTHEDPRSRASMEAATRRSSSRIKRSLSRAPVMVSSRSSSVHPLLTRSASRHSHCHSRAPSPSVCALNASATSSSSHARSPSSTRSSSHFYDTTPLVISAAPAASLERGRRRQKAAPSSSGGSVPDTPIDDDPCVEALVASPISIGADRSSSRGRPTFSRHRHHHLGADPSSELDILDETADWAASEKYSLHPAEQPPQPFAGRWIPRSHSKPSYVAHQHTKPTSKSKPRLKLDDDDDAAADADNEGTGASFKSSSRMRGFPVEHPDAGAVYGVARPPYAQ</sequence>
<dbReference type="InterPro" id="IPR008271">
    <property type="entry name" value="Ser/Thr_kinase_AS"/>
</dbReference>
<dbReference type="EMBL" id="JABCKV010000187">
    <property type="protein sequence ID" value="KAG5642413.1"/>
    <property type="molecule type" value="Genomic_DNA"/>
</dbReference>
<feature type="binding site" evidence="3">
    <location>
        <position position="110"/>
    </location>
    <ligand>
        <name>ATP</name>
        <dbReference type="ChEBI" id="CHEBI:30616"/>
    </ligand>
</feature>
<dbReference type="InterPro" id="IPR017441">
    <property type="entry name" value="Protein_kinase_ATP_BS"/>
</dbReference>
<dbReference type="GO" id="GO:0000226">
    <property type="term" value="P:microtubule cytoskeleton organization"/>
    <property type="evidence" value="ECO:0007669"/>
    <property type="project" value="TreeGrafter"/>
</dbReference>
<feature type="compositionally biased region" description="Basic and acidic residues" evidence="4">
    <location>
        <begin position="475"/>
        <end position="485"/>
    </location>
</feature>
<feature type="domain" description="Protein kinase" evidence="5">
    <location>
        <begin position="82"/>
        <end position="426"/>
    </location>
</feature>
<feature type="compositionally biased region" description="Polar residues" evidence="4">
    <location>
        <begin position="449"/>
        <end position="463"/>
    </location>
</feature>
<dbReference type="PROSITE" id="PS00108">
    <property type="entry name" value="PROTEIN_KINASE_ST"/>
    <property type="match status" value="1"/>
</dbReference>
<dbReference type="GO" id="GO:0004674">
    <property type="term" value="F:protein serine/threonine kinase activity"/>
    <property type="evidence" value="ECO:0007669"/>
    <property type="project" value="TreeGrafter"/>
</dbReference>
<dbReference type="Gene3D" id="1.10.510.10">
    <property type="entry name" value="Transferase(Phosphotransferase) domain 1"/>
    <property type="match status" value="2"/>
</dbReference>
<dbReference type="GO" id="GO:0035556">
    <property type="term" value="P:intracellular signal transduction"/>
    <property type="evidence" value="ECO:0007669"/>
    <property type="project" value="TreeGrafter"/>
</dbReference>
<dbReference type="SUPFAM" id="SSF56112">
    <property type="entry name" value="Protein kinase-like (PK-like)"/>
    <property type="match status" value="1"/>
</dbReference>
<keyword evidence="2 3" id="KW-0067">ATP-binding</keyword>
<dbReference type="OrthoDB" id="4062651at2759"/>
<feature type="region of interest" description="Disordered" evidence="4">
    <location>
        <begin position="1"/>
        <end position="39"/>
    </location>
</feature>
<evidence type="ECO:0000256" key="3">
    <source>
        <dbReference type="PROSITE-ProRule" id="PRU10141"/>
    </source>
</evidence>
<keyword evidence="1 3" id="KW-0547">Nucleotide-binding</keyword>
<dbReference type="PROSITE" id="PS00107">
    <property type="entry name" value="PROTEIN_KINASE_ATP"/>
    <property type="match status" value="1"/>
</dbReference>
<evidence type="ECO:0000259" key="5">
    <source>
        <dbReference type="PROSITE" id="PS50011"/>
    </source>
</evidence>
<evidence type="ECO:0000256" key="4">
    <source>
        <dbReference type="SAM" id="MobiDB-lite"/>
    </source>
</evidence>
<dbReference type="Proteomes" id="UP000775547">
    <property type="component" value="Unassembled WGS sequence"/>
</dbReference>
<evidence type="ECO:0000313" key="7">
    <source>
        <dbReference type="Proteomes" id="UP000775547"/>
    </source>
</evidence>
<reference evidence="6" key="1">
    <citation type="submission" date="2020-07" db="EMBL/GenBank/DDBJ databases">
        <authorList>
            <person name="Nieuwenhuis M."/>
            <person name="Van De Peppel L.J.J."/>
        </authorList>
    </citation>
    <scope>NUCLEOTIDE SEQUENCE</scope>
    <source>
        <strain evidence="6">AP01</strain>
        <tissue evidence="6">Mycelium</tissue>
    </source>
</reference>
<dbReference type="PANTHER" id="PTHR24346:SF76">
    <property type="entry name" value="NON-SPECIFIC SERINE_THREONINE PROTEIN KINASE"/>
    <property type="match status" value="1"/>
</dbReference>
<dbReference type="InterPro" id="IPR000719">
    <property type="entry name" value="Prot_kinase_dom"/>
</dbReference>
<feature type="compositionally biased region" description="Acidic residues" evidence="4">
    <location>
        <begin position="709"/>
        <end position="720"/>
    </location>
</feature>
<dbReference type="SMART" id="SM00220">
    <property type="entry name" value="S_TKc"/>
    <property type="match status" value="1"/>
</dbReference>
<feature type="region of interest" description="Disordered" evidence="4">
    <location>
        <begin position="576"/>
        <end position="756"/>
    </location>
</feature>
<evidence type="ECO:0000313" key="6">
    <source>
        <dbReference type="EMBL" id="KAG5642413.1"/>
    </source>
</evidence>
<dbReference type="Pfam" id="PF00069">
    <property type="entry name" value="Pkinase"/>
    <property type="match status" value="2"/>
</dbReference>
<evidence type="ECO:0000256" key="2">
    <source>
        <dbReference type="ARBA" id="ARBA00022840"/>
    </source>
</evidence>
<dbReference type="GO" id="GO:0005737">
    <property type="term" value="C:cytoplasm"/>
    <property type="evidence" value="ECO:0007669"/>
    <property type="project" value="TreeGrafter"/>
</dbReference>
<evidence type="ECO:0000256" key="1">
    <source>
        <dbReference type="ARBA" id="ARBA00022741"/>
    </source>
</evidence>
<feature type="region of interest" description="Disordered" evidence="4">
    <location>
        <begin position="449"/>
        <end position="537"/>
    </location>
</feature>
<reference evidence="6" key="2">
    <citation type="submission" date="2021-10" db="EMBL/GenBank/DDBJ databases">
        <title>Phylogenomics reveals ancestral predisposition of the termite-cultivated fungus Termitomyces towards a domesticated lifestyle.</title>
        <authorList>
            <person name="Auxier B."/>
            <person name="Grum-Grzhimaylo A."/>
            <person name="Cardenas M.E."/>
            <person name="Lodge J.D."/>
            <person name="Laessoe T."/>
            <person name="Pedersen O."/>
            <person name="Smith M.E."/>
            <person name="Kuyper T.W."/>
            <person name="Franco-Molano E.A."/>
            <person name="Baroni T.J."/>
            <person name="Aanen D.K."/>
        </authorList>
    </citation>
    <scope>NUCLEOTIDE SEQUENCE</scope>
    <source>
        <strain evidence="6">AP01</strain>
        <tissue evidence="6">Mycelium</tissue>
    </source>
</reference>
<dbReference type="AlphaFoldDB" id="A0A9P7G2H9"/>
<dbReference type="InterPro" id="IPR011009">
    <property type="entry name" value="Kinase-like_dom_sf"/>
</dbReference>
<dbReference type="PROSITE" id="PS50011">
    <property type="entry name" value="PROTEIN_KINASE_DOM"/>
    <property type="match status" value="1"/>
</dbReference>
<proteinExistence type="predicted"/>
<organism evidence="6 7">
    <name type="scientific">Asterophora parasitica</name>
    <dbReference type="NCBI Taxonomy" id="117018"/>
    <lineage>
        <taxon>Eukaryota</taxon>
        <taxon>Fungi</taxon>
        <taxon>Dikarya</taxon>
        <taxon>Basidiomycota</taxon>
        <taxon>Agaricomycotina</taxon>
        <taxon>Agaricomycetes</taxon>
        <taxon>Agaricomycetidae</taxon>
        <taxon>Agaricales</taxon>
        <taxon>Tricholomatineae</taxon>
        <taxon>Lyophyllaceae</taxon>
        <taxon>Asterophora</taxon>
    </lineage>
</organism>
<dbReference type="GO" id="GO:0005524">
    <property type="term" value="F:ATP binding"/>
    <property type="evidence" value="ECO:0007669"/>
    <property type="project" value="UniProtKB-UniRule"/>
</dbReference>
<name>A0A9P7G2H9_9AGAR</name>
<feature type="compositionally biased region" description="Polar residues" evidence="4">
    <location>
        <begin position="274"/>
        <end position="284"/>
    </location>
</feature>
<keyword evidence="7" id="KW-1185">Reference proteome</keyword>
<feature type="region of interest" description="Disordered" evidence="4">
    <location>
        <begin position="274"/>
        <end position="300"/>
    </location>
</feature>
<dbReference type="PANTHER" id="PTHR24346">
    <property type="entry name" value="MAP/MICROTUBULE AFFINITY-REGULATING KINASE"/>
    <property type="match status" value="1"/>
</dbReference>
<accession>A0A9P7G2H9</accession>
<comment type="caution">
    <text evidence="6">The sequence shown here is derived from an EMBL/GenBank/DDBJ whole genome shotgun (WGS) entry which is preliminary data.</text>
</comment>
<feature type="compositionally biased region" description="Basic residues" evidence="4">
    <location>
        <begin position="694"/>
        <end position="705"/>
    </location>
</feature>